<keyword evidence="3" id="KW-1185">Reference proteome</keyword>
<reference evidence="2 3" key="1">
    <citation type="submission" date="2017-11" db="EMBL/GenBank/DDBJ databases">
        <title>De novo assembly and phasing of dikaryotic genomes from two isolates of Puccinia coronata f. sp. avenae, the causal agent of oat crown rust.</title>
        <authorList>
            <person name="Miller M.E."/>
            <person name="Zhang Y."/>
            <person name="Omidvar V."/>
            <person name="Sperschneider J."/>
            <person name="Schwessinger B."/>
            <person name="Raley C."/>
            <person name="Palmer J.M."/>
            <person name="Garnica D."/>
            <person name="Upadhyaya N."/>
            <person name="Rathjen J."/>
            <person name="Taylor J.M."/>
            <person name="Park R.F."/>
            <person name="Dodds P.N."/>
            <person name="Hirsch C.D."/>
            <person name="Kianian S.F."/>
            <person name="Figueroa M."/>
        </authorList>
    </citation>
    <scope>NUCLEOTIDE SEQUENCE [LARGE SCALE GENOMIC DNA]</scope>
    <source>
        <strain evidence="2">12NC29</strain>
    </source>
</reference>
<gene>
    <name evidence="2" type="ORF">PCANC_21779</name>
</gene>
<dbReference type="Proteomes" id="UP000235388">
    <property type="component" value="Unassembled WGS sequence"/>
</dbReference>
<dbReference type="AlphaFoldDB" id="A0A2N5TTD5"/>
<evidence type="ECO:0000313" key="3">
    <source>
        <dbReference type="Proteomes" id="UP000235388"/>
    </source>
</evidence>
<feature type="region of interest" description="Disordered" evidence="1">
    <location>
        <begin position="65"/>
        <end position="90"/>
    </location>
</feature>
<dbReference type="EMBL" id="PGCJ01000433">
    <property type="protein sequence ID" value="PLW28747.1"/>
    <property type="molecule type" value="Genomic_DNA"/>
</dbReference>
<protein>
    <submittedName>
        <fullName evidence="2">Uncharacterized protein</fullName>
    </submittedName>
</protein>
<accession>A0A2N5TTD5</accession>
<comment type="caution">
    <text evidence="2">The sequence shown here is derived from an EMBL/GenBank/DDBJ whole genome shotgun (WGS) entry which is preliminary data.</text>
</comment>
<evidence type="ECO:0000313" key="2">
    <source>
        <dbReference type="EMBL" id="PLW28747.1"/>
    </source>
</evidence>
<name>A0A2N5TTD5_9BASI</name>
<sequence>MCFVVSQNARELPSSLQVSVTNAVEFRLQSDEIPHRIPETTAGRLIGLQILDPILNRCFIGRKRPTKKHPLSVDSHRCNHLSKSVNENAS</sequence>
<proteinExistence type="predicted"/>
<evidence type="ECO:0000256" key="1">
    <source>
        <dbReference type="SAM" id="MobiDB-lite"/>
    </source>
</evidence>
<feature type="compositionally biased region" description="Polar residues" evidence="1">
    <location>
        <begin position="81"/>
        <end position="90"/>
    </location>
</feature>
<organism evidence="2 3">
    <name type="scientific">Puccinia coronata f. sp. avenae</name>
    <dbReference type="NCBI Taxonomy" id="200324"/>
    <lineage>
        <taxon>Eukaryota</taxon>
        <taxon>Fungi</taxon>
        <taxon>Dikarya</taxon>
        <taxon>Basidiomycota</taxon>
        <taxon>Pucciniomycotina</taxon>
        <taxon>Pucciniomycetes</taxon>
        <taxon>Pucciniales</taxon>
        <taxon>Pucciniaceae</taxon>
        <taxon>Puccinia</taxon>
    </lineage>
</organism>